<protein>
    <submittedName>
        <fullName evidence="2">ParA family protein</fullName>
    </submittedName>
</protein>
<dbReference type="KEGG" id="rher:EHE19_014750"/>
<dbReference type="InterPro" id="IPR050678">
    <property type="entry name" value="DNA_Partitioning_ATPase"/>
</dbReference>
<name>A0A4U7JJ98_9FIRM</name>
<organism evidence="2 3">
    <name type="scientific">Ruminiclostridium herbifermentans</name>
    <dbReference type="NCBI Taxonomy" id="2488810"/>
    <lineage>
        <taxon>Bacteria</taxon>
        <taxon>Bacillati</taxon>
        <taxon>Bacillota</taxon>
        <taxon>Clostridia</taxon>
        <taxon>Eubacteriales</taxon>
        <taxon>Oscillospiraceae</taxon>
        <taxon>Ruminiclostridium</taxon>
    </lineage>
</organism>
<evidence type="ECO:0000313" key="3">
    <source>
        <dbReference type="Proteomes" id="UP000306409"/>
    </source>
</evidence>
<dbReference type="InterPro" id="IPR027417">
    <property type="entry name" value="P-loop_NTPase"/>
</dbReference>
<dbReference type="AlphaFoldDB" id="A0A4U7JJ98"/>
<dbReference type="SUPFAM" id="SSF52540">
    <property type="entry name" value="P-loop containing nucleoside triphosphate hydrolases"/>
    <property type="match status" value="1"/>
</dbReference>
<dbReference type="PANTHER" id="PTHR13696:SF52">
    <property type="entry name" value="PARA FAMILY PROTEIN CT_582"/>
    <property type="match status" value="1"/>
</dbReference>
<gene>
    <name evidence="2" type="ORF">EHE19_014750</name>
</gene>
<dbReference type="PANTHER" id="PTHR13696">
    <property type="entry name" value="P-LOOP CONTAINING NUCLEOSIDE TRIPHOSPHATE HYDROLASE"/>
    <property type="match status" value="1"/>
</dbReference>
<dbReference type="CDD" id="cd02042">
    <property type="entry name" value="ParAB_family"/>
    <property type="match status" value="1"/>
</dbReference>
<dbReference type="OrthoDB" id="9815116at2"/>
<evidence type="ECO:0000259" key="1">
    <source>
        <dbReference type="Pfam" id="PF13614"/>
    </source>
</evidence>
<accession>A0A4U7JJ98</accession>
<sequence>MDGRLKKFAVLNNKGGIGKSTIAVHVAHGLAIKGKKVLLIDMDGQNDASLFLGFTSEDYKKSFYNIAVENERVSLFECIIHARENLDLLPSRRIDLINLELYKEHNISSYLFNKLKEVESSAYDYVIIDCGPQRSRINDAALYYVDKIIVPVQVEAASVRAIGNIYEYLSDLGLDSTMISLVVPNMYDERTSDSKENLEFVKEFFSGSDVLTEPIYRRVKITETGKLGRTVYESDREAARQFDHIVERLVNIDGNKRQ</sequence>
<dbReference type="EMBL" id="CP061336">
    <property type="protein sequence ID" value="QNU66126.1"/>
    <property type="molecule type" value="Genomic_DNA"/>
</dbReference>
<reference evidence="2 3" key="1">
    <citation type="submission" date="2020-09" db="EMBL/GenBank/DDBJ databases">
        <title>Characterization and genome sequencing of Ruminiclostridium sp. nov. MA18.</title>
        <authorList>
            <person name="Rettenmaier R."/>
            <person name="Kowollik M.-L."/>
            <person name="Liebl W."/>
            <person name="Zverlov V."/>
        </authorList>
    </citation>
    <scope>NUCLEOTIDE SEQUENCE [LARGE SCALE GENOMIC DNA]</scope>
    <source>
        <strain evidence="2 3">MA18</strain>
    </source>
</reference>
<dbReference type="InterPro" id="IPR025669">
    <property type="entry name" value="AAA_dom"/>
</dbReference>
<proteinExistence type="predicted"/>
<evidence type="ECO:0000313" key="2">
    <source>
        <dbReference type="EMBL" id="QNU66126.1"/>
    </source>
</evidence>
<dbReference type="Pfam" id="PF13614">
    <property type="entry name" value="AAA_31"/>
    <property type="match status" value="1"/>
</dbReference>
<dbReference type="RefSeq" id="WP_137696871.1">
    <property type="nucleotide sequence ID" value="NZ_CP061336.1"/>
</dbReference>
<feature type="domain" description="AAA" evidence="1">
    <location>
        <begin position="6"/>
        <end position="171"/>
    </location>
</feature>
<dbReference type="Gene3D" id="3.40.50.300">
    <property type="entry name" value="P-loop containing nucleotide triphosphate hydrolases"/>
    <property type="match status" value="1"/>
</dbReference>
<keyword evidence="3" id="KW-1185">Reference proteome</keyword>
<dbReference type="Proteomes" id="UP000306409">
    <property type="component" value="Chromosome"/>
</dbReference>